<reference evidence="11" key="1">
    <citation type="submission" date="2014-03" db="EMBL/GenBank/DDBJ databases">
        <authorList>
            <person name="Aksoy S."/>
            <person name="Warren W."/>
            <person name="Wilson R.K."/>
        </authorList>
    </citation>
    <scope>NUCLEOTIDE SEQUENCE [LARGE SCALE GENOMIC DNA]</scope>
    <source>
        <strain evidence="11">IAEA</strain>
    </source>
</reference>
<dbReference type="SMART" id="SM01189">
    <property type="entry name" value="ELM2"/>
    <property type="match status" value="1"/>
</dbReference>
<protein>
    <recommendedName>
        <fullName evidence="12">Mesoderm induction early response protein 1</fullName>
    </recommendedName>
</protein>
<evidence type="ECO:0000256" key="4">
    <source>
        <dbReference type="ARBA" id="ARBA00022833"/>
    </source>
</evidence>
<dbReference type="GO" id="GO:0003714">
    <property type="term" value="F:transcription corepressor activity"/>
    <property type="evidence" value="ECO:0007669"/>
    <property type="project" value="TreeGrafter"/>
</dbReference>
<evidence type="ECO:0000256" key="6">
    <source>
        <dbReference type="ARBA" id="ARBA00023242"/>
    </source>
</evidence>
<feature type="compositionally biased region" description="Low complexity" evidence="7">
    <location>
        <begin position="94"/>
        <end position="106"/>
    </location>
</feature>
<keyword evidence="6" id="KW-0539">Nucleus</keyword>
<evidence type="ECO:0000256" key="1">
    <source>
        <dbReference type="ARBA" id="ARBA00004123"/>
    </source>
</evidence>
<keyword evidence="5" id="KW-0238">DNA-binding</keyword>
<dbReference type="SMART" id="SM00717">
    <property type="entry name" value="SANT"/>
    <property type="match status" value="1"/>
</dbReference>
<feature type="compositionally biased region" description="Polar residues" evidence="7">
    <location>
        <begin position="19"/>
        <end position="33"/>
    </location>
</feature>
<dbReference type="PROSITE" id="PS51156">
    <property type="entry name" value="ELM2"/>
    <property type="match status" value="1"/>
</dbReference>
<dbReference type="EnsemblMetazoa" id="GBRI043215-RA">
    <property type="protein sequence ID" value="GBRI043215-PA"/>
    <property type="gene ID" value="GBRI043215"/>
</dbReference>
<dbReference type="PANTHER" id="PTHR10865">
    <property type="entry name" value="METASTASIS-ASSOCIATED PROTEIN AND MESODERM INDUCTION EARLY RESPONSE PROTEIN"/>
    <property type="match status" value="1"/>
</dbReference>
<dbReference type="InterPro" id="IPR000949">
    <property type="entry name" value="ELM2_dom"/>
</dbReference>
<dbReference type="CDD" id="cd11661">
    <property type="entry name" value="SANT_MTA3_like"/>
    <property type="match status" value="1"/>
</dbReference>
<evidence type="ECO:0000256" key="7">
    <source>
        <dbReference type="SAM" id="MobiDB-lite"/>
    </source>
</evidence>
<reference evidence="10" key="2">
    <citation type="submission" date="2020-05" db="UniProtKB">
        <authorList>
            <consortium name="EnsemblMetazoa"/>
        </authorList>
    </citation>
    <scope>IDENTIFICATION</scope>
    <source>
        <strain evidence="10">IAEA</strain>
    </source>
</reference>
<feature type="compositionally biased region" description="Polar residues" evidence="7">
    <location>
        <begin position="248"/>
        <end position="258"/>
    </location>
</feature>
<evidence type="ECO:0000259" key="9">
    <source>
        <dbReference type="PROSITE" id="PS51293"/>
    </source>
</evidence>
<dbReference type="STRING" id="37001.A0A1A9X3T0"/>
<sequence length="653" mass="73181">MSPDPISNKLYNSNVMEVLPTQMQTPQSISVSEAQLKKKDEAQTGPSEAAYSKSVKQNASQLNELMPPSIPVRDNKHNHSPNIASGDTFLDPMSPSSSSSTSQATSGVNDVTFEPTIEMMVNDFDDEQTLNEEEALAALESQDPHEEINTLRAEGEMPLEQLMAKYQSLPAIPFIEPIRKKSKKAKKSKKYKQKDDNEGLTPLVVDQQQQQKTIEKESREDVIVIESSDEKEAPDEMYDRIDEEDEVISSNQSVSKPSTPEETKENEELAGPLYCSKIKVRRSHLLDLYPEGTFDNVVVNSNITGGDKDIPLEMLYGVGDDEDEDIEEDDDYKKKVMVGSSYQATIPIGLSQYGDILPYENEDKLIWEPSQVSEREVEEYLLKIRDIKPNLTDELEAGISEETLLIKENSFNENGVENAESKSTTLGTEMIASSASDYEVCGVVKDNEQALHLLVQCGYDFKEALRRKRLNALPLNDSMSLWSEEECQKFEEGIQKYGKDFLKIRQNQVRTRTMRELVQFYYLWKKSERRDHNFANADTVDHMDIYLNEDNEYGSNPASSLTPAGSPVTTSICAGTRRNSSSSQKNFSIMTGVTNSNVVTSVNTNAPIEHIKGTATTTNYPNTNKRRFSNSTLTGGEHITESSLGINPNSQNK</sequence>
<dbReference type="GO" id="GO:0008270">
    <property type="term" value="F:zinc ion binding"/>
    <property type="evidence" value="ECO:0007669"/>
    <property type="project" value="UniProtKB-KW"/>
</dbReference>
<dbReference type="FunFam" id="1.10.10.60:FF:000012">
    <property type="entry name" value="Metastasis-associated 1 family, member 3"/>
    <property type="match status" value="1"/>
</dbReference>
<evidence type="ECO:0000256" key="3">
    <source>
        <dbReference type="ARBA" id="ARBA00022771"/>
    </source>
</evidence>
<dbReference type="GO" id="GO:0000122">
    <property type="term" value="P:negative regulation of transcription by RNA polymerase II"/>
    <property type="evidence" value="ECO:0007669"/>
    <property type="project" value="TreeGrafter"/>
</dbReference>
<evidence type="ECO:0008006" key="12">
    <source>
        <dbReference type="Google" id="ProtNLM"/>
    </source>
</evidence>
<feature type="compositionally biased region" description="Polar residues" evidence="7">
    <location>
        <begin position="641"/>
        <end position="653"/>
    </location>
</feature>
<feature type="region of interest" description="Disordered" evidence="7">
    <location>
        <begin position="244"/>
        <end position="268"/>
    </location>
</feature>
<dbReference type="AlphaFoldDB" id="A0A1A9X3T0"/>
<keyword evidence="2" id="KW-0479">Metal-binding</keyword>
<dbReference type="GO" id="GO:0003677">
    <property type="term" value="F:DNA binding"/>
    <property type="evidence" value="ECO:0007669"/>
    <property type="project" value="UniProtKB-KW"/>
</dbReference>
<dbReference type="PANTHER" id="PTHR10865:SF28">
    <property type="entry name" value="ELM2 DOMAIN-CONTAINING PROTEIN"/>
    <property type="match status" value="1"/>
</dbReference>
<dbReference type="SUPFAM" id="SSF46689">
    <property type="entry name" value="Homeodomain-like"/>
    <property type="match status" value="1"/>
</dbReference>
<feature type="compositionally biased region" description="Polar residues" evidence="7">
    <location>
        <begin position="54"/>
        <end position="63"/>
    </location>
</feature>
<feature type="region of interest" description="Disordered" evidence="7">
    <location>
        <begin position="19"/>
        <end position="107"/>
    </location>
</feature>
<dbReference type="Proteomes" id="UP000091820">
    <property type="component" value="Unassembled WGS sequence"/>
</dbReference>
<dbReference type="InterPro" id="IPR009057">
    <property type="entry name" value="Homeodomain-like_sf"/>
</dbReference>
<dbReference type="Pfam" id="PF00249">
    <property type="entry name" value="Myb_DNA-binding"/>
    <property type="match status" value="1"/>
</dbReference>
<proteinExistence type="predicted"/>
<comment type="subcellular location">
    <subcellularLocation>
        <location evidence="1">Nucleus</location>
    </subcellularLocation>
</comment>
<feature type="region of interest" description="Disordered" evidence="7">
    <location>
        <begin position="180"/>
        <end position="219"/>
    </location>
</feature>
<dbReference type="Gene3D" id="1.10.10.60">
    <property type="entry name" value="Homeodomain-like"/>
    <property type="match status" value="1"/>
</dbReference>
<accession>A0A1A9X3T0</accession>
<name>A0A1A9X3T0_9MUSC</name>
<dbReference type="PROSITE" id="PS51293">
    <property type="entry name" value="SANT"/>
    <property type="match status" value="1"/>
</dbReference>
<dbReference type="Pfam" id="PF01448">
    <property type="entry name" value="ELM2"/>
    <property type="match status" value="1"/>
</dbReference>
<dbReference type="GO" id="GO:0042826">
    <property type="term" value="F:histone deacetylase binding"/>
    <property type="evidence" value="ECO:0007669"/>
    <property type="project" value="TreeGrafter"/>
</dbReference>
<evidence type="ECO:0000256" key="2">
    <source>
        <dbReference type="ARBA" id="ARBA00022723"/>
    </source>
</evidence>
<dbReference type="InterPro" id="IPR040138">
    <property type="entry name" value="MIER/MTA"/>
</dbReference>
<dbReference type="GO" id="GO:0005654">
    <property type="term" value="C:nucleoplasm"/>
    <property type="evidence" value="ECO:0007669"/>
    <property type="project" value="TreeGrafter"/>
</dbReference>
<evidence type="ECO:0000313" key="11">
    <source>
        <dbReference type="Proteomes" id="UP000091820"/>
    </source>
</evidence>
<feature type="compositionally biased region" description="Basic residues" evidence="7">
    <location>
        <begin position="180"/>
        <end position="192"/>
    </location>
</feature>
<evidence type="ECO:0000256" key="5">
    <source>
        <dbReference type="ARBA" id="ARBA00023125"/>
    </source>
</evidence>
<evidence type="ECO:0000313" key="10">
    <source>
        <dbReference type="EnsemblMetazoa" id="GBRI043215-PA"/>
    </source>
</evidence>
<dbReference type="InterPro" id="IPR001005">
    <property type="entry name" value="SANT/Myb"/>
</dbReference>
<evidence type="ECO:0000259" key="8">
    <source>
        <dbReference type="PROSITE" id="PS51156"/>
    </source>
</evidence>
<keyword evidence="4" id="KW-0862">Zinc</keyword>
<feature type="domain" description="ELM2" evidence="8">
    <location>
        <begin position="334"/>
        <end position="472"/>
    </location>
</feature>
<keyword evidence="3" id="KW-0863">Zinc-finger</keyword>
<organism evidence="10 11">
    <name type="scientific">Glossina brevipalpis</name>
    <dbReference type="NCBI Taxonomy" id="37001"/>
    <lineage>
        <taxon>Eukaryota</taxon>
        <taxon>Metazoa</taxon>
        <taxon>Ecdysozoa</taxon>
        <taxon>Arthropoda</taxon>
        <taxon>Hexapoda</taxon>
        <taxon>Insecta</taxon>
        <taxon>Pterygota</taxon>
        <taxon>Neoptera</taxon>
        <taxon>Endopterygota</taxon>
        <taxon>Diptera</taxon>
        <taxon>Brachycera</taxon>
        <taxon>Muscomorpha</taxon>
        <taxon>Hippoboscoidea</taxon>
        <taxon>Glossinidae</taxon>
        <taxon>Glossina</taxon>
    </lineage>
</organism>
<feature type="region of interest" description="Disordered" evidence="7">
    <location>
        <begin position="631"/>
        <end position="653"/>
    </location>
</feature>
<dbReference type="VEuPathDB" id="VectorBase:GBRI043215"/>
<keyword evidence="11" id="KW-1185">Reference proteome</keyword>
<dbReference type="InterPro" id="IPR017884">
    <property type="entry name" value="SANT_dom"/>
</dbReference>
<feature type="domain" description="SANT" evidence="9">
    <location>
        <begin position="477"/>
        <end position="529"/>
    </location>
</feature>